<dbReference type="EMBL" id="MN990731">
    <property type="protein sequence ID" value="QIM10629.1"/>
    <property type="molecule type" value="Genomic_DNA"/>
</dbReference>
<evidence type="ECO:0000256" key="2">
    <source>
        <dbReference type="SAM" id="Phobius"/>
    </source>
</evidence>
<dbReference type="PANTHER" id="PTHR43096:SF52">
    <property type="entry name" value="DNAJ HOMOLOG 1, MITOCHONDRIAL-RELATED"/>
    <property type="match status" value="1"/>
</dbReference>
<dbReference type="InterPro" id="IPR001623">
    <property type="entry name" value="DnaJ_domain"/>
</dbReference>
<keyword evidence="2" id="KW-0472">Membrane</keyword>
<keyword evidence="1" id="KW-0143">Chaperone</keyword>
<dbReference type="AlphaFoldDB" id="A0A6G8F2W9"/>
<dbReference type="GO" id="GO:0042026">
    <property type="term" value="P:protein refolding"/>
    <property type="evidence" value="ECO:0007669"/>
    <property type="project" value="TreeGrafter"/>
</dbReference>
<name>A0A6G8F2W9_9PROT</name>
<dbReference type="CDD" id="cd06257">
    <property type="entry name" value="DnaJ"/>
    <property type="match status" value="1"/>
</dbReference>
<evidence type="ECO:0000313" key="4">
    <source>
        <dbReference type="EMBL" id="QIM10629.1"/>
    </source>
</evidence>
<dbReference type="PRINTS" id="PR00625">
    <property type="entry name" value="JDOMAIN"/>
</dbReference>
<dbReference type="InterPro" id="IPR018253">
    <property type="entry name" value="DnaJ_domain_CS"/>
</dbReference>
<feature type="transmembrane region" description="Helical" evidence="2">
    <location>
        <begin position="234"/>
        <end position="252"/>
    </location>
</feature>
<accession>A0A6G8F2W9</accession>
<dbReference type="InterPro" id="IPR036869">
    <property type="entry name" value="J_dom_sf"/>
</dbReference>
<dbReference type="Gene3D" id="1.10.287.110">
    <property type="entry name" value="DnaJ domain"/>
    <property type="match status" value="1"/>
</dbReference>
<evidence type="ECO:0000256" key="1">
    <source>
        <dbReference type="ARBA" id="ARBA00023186"/>
    </source>
</evidence>
<dbReference type="PANTHER" id="PTHR43096">
    <property type="entry name" value="DNAJ HOMOLOG 1, MITOCHONDRIAL-RELATED"/>
    <property type="match status" value="1"/>
</dbReference>
<reference evidence="4" key="1">
    <citation type="journal article" date="2020" name="J. ISSAAS">
        <title>Lactobacilli and other gastrointestinal microbiota of Peromyscus leucopus, reservoir host for agents of Lyme disease and other zoonoses in North America.</title>
        <authorList>
            <person name="Milovic A."/>
            <person name="Bassam K."/>
            <person name="Shao H."/>
            <person name="Chatzistamou I."/>
            <person name="Tufts D.M."/>
            <person name="Diuk-Wasser M."/>
            <person name="Barbour A.G."/>
        </authorList>
    </citation>
    <scope>NUCLEOTIDE SEQUENCE</scope>
    <source>
        <strain evidence="4">LL90</strain>
    </source>
</reference>
<dbReference type="GO" id="GO:0005737">
    <property type="term" value="C:cytoplasm"/>
    <property type="evidence" value="ECO:0007669"/>
    <property type="project" value="TreeGrafter"/>
</dbReference>
<sequence>MRDALGYYAVLEADASTDGKTLKIKYRDLAKHWHPDSNKSSNAMEHFQKLSVAYDVLKNDDTRLVYDLLCEIYTAGNFPDMQNLNILKDKYDRENPLVRVVTLHKIIGKVIRYNSVEDKLVCTYEQARQEVLRYSLSNWFLGWWHPRAFVKNAKALIANIRNIGTNRQDNLMLLVHNAIAFHQENKDRQAMVSAVQALDYADQKQKELLTRFMDGLNVPRPGKIPNWHFVPLKLLQFIVPFLLLLAVSYPFARQMNLTRYMKKENEITYFQKVKFNSGGEIVDDVVVSKVFSIPVDVADSSKLYHLAGDTDIMYGPSAKFDVMSAGKNGQTVRVTGFIPDKTWYRIMIDNGEMGFVPAKALRRGIGTPPPFGSKIVPDNLQ</sequence>
<dbReference type="GO" id="GO:0051082">
    <property type="term" value="F:unfolded protein binding"/>
    <property type="evidence" value="ECO:0007669"/>
    <property type="project" value="TreeGrafter"/>
</dbReference>
<dbReference type="PROSITE" id="PS00636">
    <property type="entry name" value="DNAJ_1"/>
    <property type="match status" value="1"/>
</dbReference>
<protein>
    <recommendedName>
        <fullName evidence="3">J domain-containing protein</fullName>
    </recommendedName>
</protein>
<dbReference type="Pfam" id="PF00226">
    <property type="entry name" value="DnaJ"/>
    <property type="match status" value="1"/>
</dbReference>
<gene>
    <name evidence="4" type="ORF">PlAlph_5210</name>
</gene>
<feature type="domain" description="J" evidence="3">
    <location>
        <begin position="6"/>
        <end position="70"/>
    </location>
</feature>
<organism evidence="4">
    <name type="scientific">uncultured Alphaproteobacteria bacterium</name>
    <dbReference type="NCBI Taxonomy" id="91750"/>
    <lineage>
        <taxon>Bacteria</taxon>
        <taxon>Pseudomonadati</taxon>
        <taxon>Pseudomonadota</taxon>
        <taxon>Alphaproteobacteria</taxon>
        <taxon>environmental samples</taxon>
    </lineage>
</organism>
<evidence type="ECO:0000259" key="3">
    <source>
        <dbReference type="PROSITE" id="PS50076"/>
    </source>
</evidence>
<keyword evidence="2" id="KW-1133">Transmembrane helix</keyword>
<dbReference type="SMART" id="SM00271">
    <property type="entry name" value="DnaJ"/>
    <property type="match status" value="1"/>
</dbReference>
<keyword evidence="2" id="KW-0812">Transmembrane</keyword>
<dbReference type="PROSITE" id="PS50076">
    <property type="entry name" value="DNAJ_2"/>
    <property type="match status" value="1"/>
</dbReference>
<proteinExistence type="predicted"/>
<dbReference type="SUPFAM" id="SSF46565">
    <property type="entry name" value="Chaperone J-domain"/>
    <property type="match status" value="1"/>
</dbReference>